<dbReference type="AlphaFoldDB" id="A0A1G6LAM3"/>
<reference evidence="6" key="1">
    <citation type="submission" date="2016-10" db="EMBL/GenBank/DDBJ databases">
        <authorList>
            <person name="Varghese N."/>
            <person name="Submissions S."/>
        </authorList>
    </citation>
    <scope>NUCLEOTIDE SEQUENCE [LARGE SCALE GENOMIC DNA]</scope>
    <source>
        <strain evidence="6">DSM 25811 / CCM 8410 / LMG 26954 / E90</strain>
    </source>
</reference>
<evidence type="ECO:0000313" key="6">
    <source>
        <dbReference type="Proteomes" id="UP000198757"/>
    </source>
</evidence>
<evidence type="ECO:0000256" key="1">
    <source>
        <dbReference type="ARBA" id="ARBA00022676"/>
    </source>
</evidence>
<keyword evidence="6" id="KW-1185">Reference proteome</keyword>
<evidence type="ECO:0000259" key="3">
    <source>
        <dbReference type="Pfam" id="PF00534"/>
    </source>
</evidence>
<evidence type="ECO:0000259" key="4">
    <source>
        <dbReference type="Pfam" id="PF13439"/>
    </source>
</evidence>
<sequence length="388" mass="43696">MPKVIIIGPAHPLRGGLATFNHRLAKAFTDMGHDCTIWSYSLQYPSFLFPGKTQYTDEPAPENITIHTRINSVNPFNWMQVGNAIAREAPHIVVVRYWLPVMGPALGTILRRIRKNKRTKIICIADNIIPHEKRPGDTPFTRYFIKACDGFITMSEKVLADLRTFTQKPALQVLHPLYDNFGAPVSKTEARNHLNLPIDEKIVLFFGFIRKYKGLDLLLEALADISRQRSAVGSQQPQIPNLKLLIAGEFYEDEAGYQTLIDTLGIRGQLILRTGFIPDSEVRYYLCAADLLVQPYRNATQSGVTPLAYYFEKPMIVTNVGGLPALVPHMKSGLVAEPEAGSIANAIIEYFRLGETHFIPHLRSEKEKYSWDHLVNAIIDLADKSTKK</sequence>
<dbReference type="EMBL" id="FMZO01000002">
    <property type="protein sequence ID" value="SDC40188.1"/>
    <property type="molecule type" value="Genomic_DNA"/>
</dbReference>
<evidence type="ECO:0000313" key="5">
    <source>
        <dbReference type="EMBL" id="SDC40188.1"/>
    </source>
</evidence>
<dbReference type="GO" id="GO:0016757">
    <property type="term" value="F:glycosyltransferase activity"/>
    <property type="evidence" value="ECO:0007669"/>
    <property type="project" value="UniProtKB-KW"/>
</dbReference>
<dbReference type="InterPro" id="IPR028098">
    <property type="entry name" value="Glyco_trans_4-like_N"/>
</dbReference>
<proteinExistence type="predicted"/>
<organism evidence="5 6">
    <name type="scientific">Niabella drilacis (strain DSM 25811 / CCM 8410 / CCUG 62505 / LMG 26954 / E90)</name>
    <dbReference type="NCBI Taxonomy" id="1285928"/>
    <lineage>
        <taxon>Bacteria</taxon>
        <taxon>Pseudomonadati</taxon>
        <taxon>Bacteroidota</taxon>
        <taxon>Chitinophagia</taxon>
        <taxon>Chitinophagales</taxon>
        <taxon>Chitinophagaceae</taxon>
        <taxon>Niabella</taxon>
    </lineage>
</organism>
<gene>
    <name evidence="5" type="ORF">SAMN04487894_102280</name>
</gene>
<keyword evidence="2 5" id="KW-0808">Transferase</keyword>
<dbReference type="OrthoDB" id="9771846at2"/>
<name>A0A1G6LAM3_NIADE</name>
<dbReference type="Proteomes" id="UP000198757">
    <property type="component" value="Unassembled WGS sequence"/>
</dbReference>
<dbReference type="PANTHER" id="PTHR12526">
    <property type="entry name" value="GLYCOSYLTRANSFERASE"/>
    <property type="match status" value="1"/>
</dbReference>
<keyword evidence="1" id="KW-0328">Glycosyltransferase</keyword>
<protein>
    <submittedName>
        <fullName evidence="5">Glycosyltransferase involved in cell wall bisynthesis</fullName>
    </submittedName>
</protein>
<dbReference type="RefSeq" id="WP_090388902.1">
    <property type="nucleotide sequence ID" value="NZ_FMZO01000002.1"/>
</dbReference>
<feature type="domain" description="Glycosyltransferase subfamily 4-like N-terminal" evidence="4">
    <location>
        <begin position="15"/>
        <end position="166"/>
    </location>
</feature>
<evidence type="ECO:0000256" key="2">
    <source>
        <dbReference type="ARBA" id="ARBA00022679"/>
    </source>
</evidence>
<dbReference type="Gene3D" id="3.40.50.2000">
    <property type="entry name" value="Glycogen Phosphorylase B"/>
    <property type="match status" value="2"/>
</dbReference>
<feature type="domain" description="Glycosyl transferase family 1" evidence="3">
    <location>
        <begin position="187"/>
        <end position="353"/>
    </location>
</feature>
<dbReference type="SUPFAM" id="SSF53756">
    <property type="entry name" value="UDP-Glycosyltransferase/glycogen phosphorylase"/>
    <property type="match status" value="1"/>
</dbReference>
<dbReference type="STRING" id="1285928.SAMN04487894_102280"/>
<dbReference type="Pfam" id="PF00534">
    <property type="entry name" value="Glycos_transf_1"/>
    <property type="match status" value="1"/>
</dbReference>
<dbReference type="PANTHER" id="PTHR12526:SF510">
    <property type="entry name" value="D-INOSITOL 3-PHOSPHATE GLYCOSYLTRANSFERASE"/>
    <property type="match status" value="1"/>
</dbReference>
<accession>A0A1G6LAM3</accession>
<dbReference type="InterPro" id="IPR001296">
    <property type="entry name" value="Glyco_trans_1"/>
</dbReference>
<dbReference type="Pfam" id="PF13439">
    <property type="entry name" value="Glyco_transf_4"/>
    <property type="match status" value="1"/>
</dbReference>